<keyword evidence="1" id="KW-0812">Transmembrane</keyword>
<keyword evidence="3" id="KW-1185">Reference proteome</keyword>
<evidence type="ECO:0000313" key="2">
    <source>
        <dbReference type="EMBL" id="MDQ0154701.1"/>
    </source>
</evidence>
<dbReference type="EMBL" id="JAUSTU010000003">
    <property type="protein sequence ID" value="MDQ0154701.1"/>
    <property type="molecule type" value="Genomic_DNA"/>
</dbReference>
<protein>
    <submittedName>
        <fullName evidence="2">Uncharacterized protein</fullName>
    </submittedName>
</protein>
<name>A0ABT9V168_9BACL</name>
<accession>A0ABT9V168</accession>
<sequence>MILLYIFVGTLVGFILHEFSGSLIGGVIGALAFISFQLDLILLELKKSRQQRGVEPKEKE</sequence>
<feature type="transmembrane region" description="Helical" evidence="1">
    <location>
        <begin position="20"/>
        <end position="43"/>
    </location>
</feature>
<reference evidence="2 3" key="1">
    <citation type="submission" date="2023-07" db="EMBL/GenBank/DDBJ databases">
        <title>Genomic Encyclopedia of Type Strains, Phase IV (KMG-IV): sequencing the most valuable type-strain genomes for metagenomic binning, comparative biology and taxonomic classification.</title>
        <authorList>
            <person name="Goeker M."/>
        </authorList>
    </citation>
    <scope>NUCLEOTIDE SEQUENCE [LARGE SCALE GENOMIC DNA]</scope>
    <source>
        <strain evidence="2 3">DSM 23948</strain>
    </source>
</reference>
<keyword evidence="1" id="KW-0472">Membrane</keyword>
<comment type="caution">
    <text evidence="2">The sequence shown here is derived from an EMBL/GenBank/DDBJ whole genome shotgun (WGS) entry which is preliminary data.</text>
</comment>
<evidence type="ECO:0000256" key="1">
    <source>
        <dbReference type="SAM" id="Phobius"/>
    </source>
</evidence>
<proteinExistence type="predicted"/>
<keyword evidence="1" id="KW-1133">Transmembrane helix</keyword>
<organism evidence="2 3">
    <name type="scientific">Anoxybacillus andreesenii</name>
    <dbReference type="NCBI Taxonomy" id="1325932"/>
    <lineage>
        <taxon>Bacteria</taxon>
        <taxon>Bacillati</taxon>
        <taxon>Bacillota</taxon>
        <taxon>Bacilli</taxon>
        <taxon>Bacillales</taxon>
        <taxon>Anoxybacillaceae</taxon>
        <taxon>Anoxybacillus</taxon>
    </lineage>
</organism>
<evidence type="ECO:0000313" key="3">
    <source>
        <dbReference type="Proteomes" id="UP001231362"/>
    </source>
</evidence>
<dbReference type="Proteomes" id="UP001231362">
    <property type="component" value="Unassembled WGS sequence"/>
</dbReference>
<gene>
    <name evidence="2" type="ORF">J2S07_001005</name>
</gene>
<dbReference type="RefSeq" id="WP_307149294.1">
    <property type="nucleotide sequence ID" value="NZ_JAUSTU010000003.1"/>
</dbReference>